<dbReference type="Proteomes" id="UP000694005">
    <property type="component" value="Chromosome A06"/>
</dbReference>
<name>A0A8D9G4P9_BRACM</name>
<evidence type="ECO:0000313" key="2">
    <source>
        <dbReference type="Proteomes" id="UP000694005"/>
    </source>
</evidence>
<organism evidence="1 2">
    <name type="scientific">Brassica campestris</name>
    <name type="common">Field mustard</name>
    <dbReference type="NCBI Taxonomy" id="3711"/>
    <lineage>
        <taxon>Eukaryota</taxon>
        <taxon>Viridiplantae</taxon>
        <taxon>Streptophyta</taxon>
        <taxon>Embryophyta</taxon>
        <taxon>Tracheophyta</taxon>
        <taxon>Spermatophyta</taxon>
        <taxon>Magnoliopsida</taxon>
        <taxon>eudicotyledons</taxon>
        <taxon>Gunneridae</taxon>
        <taxon>Pentapetalae</taxon>
        <taxon>rosids</taxon>
        <taxon>malvids</taxon>
        <taxon>Brassicales</taxon>
        <taxon>Brassicaceae</taxon>
        <taxon>Brassiceae</taxon>
        <taxon>Brassica</taxon>
    </lineage>
</organism>
<sequence length="115" mass="13260">MEGTTAMVDQTYEFLANAMVRWKTYNRCSVDLTAVPRFFIFIFLLGVLARETCHCLMPTLVFHRGHRFTDQEVDPDDCVAVKDWWFNTGFHSASDSLSTHSTQQMIVYLHSYGAI</sequence>
<proteinExistence type="predicted"/>
<dbReference type="Gramene" id="A06p01710.2_BraZ1">
    <property type="protein sequence ID" value="A06p01710.2_BraZ1.CDS"/>
    <property type="gene ID" value="A06g01710.2_BraZ1"/>
</dbReference>
<evidence type="ECO:0000313" key="1">
    <source>
        <dbReference type="EMBL" id="CAG7867931.1"/>
    </source>
</evidence>
<accession>A0A8D9G4P9</accession>
<dbReference type="EMBL" id="LS974622">
    <property type="protein sequence ID" value="CAG7867931.1"/>
    <property type="molecule type" value="Genomic_DNA"/>
</dbReference>
<dbReference type="AlphaFoldDB" id="A0A8D9G4P9"/>
<protein>
    <submittedName>
        <fullName evidence="1">Uncharacterized protein</fullName>
    </submittedName>
</protein>
<reference evidence="1 2" key="1">
    <citation type="submission" date="2021-07" db="EMBL/GenBank/DDBJ databases">
        <authorList>
            <consortium name="Genoscope - CEA"/>
            <person name="William W."/>
        </authorList>
    </citation>
    <scope>NUCLEOTIDE SEQUENCE [LARGE SCALE GENOMIC DNA]</scope>
</reference>
<gene>
    <name evidence="1" type="ORF">BRAPAZ1V2_A06P01710.2</name>
</gene>